<comment type="caution">
    <text evidence="2">The sequence shown here is derived from an EMBL/GenBank/DDBJ whole genome shotgun (WGS) entry which is preliminary data.</text>
</comment>
<evidence type="ECO:0000256" key="1">
    <source>
        <dbReference type="SAM" id="MobiDB-lite"/>
    </source>
</evidence>
<organism evidence="2 3">
    <name type="scientific">Trifolium medium</name>
    <dbReference type="NCBI Taxonomy" id="97028"/>
    <lineage>
        <taxon>Eukaryota</taxon>
        <taxon>Viridiplantae</taxon>
        <taxon>Streptophyta</taxon>
        <taxon>Embryophyta</taxon>
        <taxon>Tracheophyta</taxon>
        <taxon>Spermatophyta</taxon>
        <taxon>Magnoliopsida</taxon>
        <taxon>eudicotyledons</taxon>
        <taxon>Gunneridae</taxon>
        <taxon>Pentapetalae</taxon>
        <taxon>rosids</taxon>
        <taxon>fabids</taxon>
        <taxon>Fabales</taxon>
        <taxon>Fabaceae</taxon>
        <taxon>Papilionoideae</taxon>
        <taxon>50 kb inversion clade</taxon>
        <taxon>NPAAA clade</taxon>
        <taxon>Hologalegina</taxon>
        <taxon>IRL clade</taxon>
        <taxon>Trifolieae</taxon>
        <taxon>Trifolium</taxon>
    </lineage>
</organism>
<dbReference type="Proteomes" id="UP000265520">
    <property type="component" value="Unassembled WGS sequence"/>
</dbReference>
<evidence type="ECO:0000313" key="3">
    <source>
        <dbReference type="Proteomes" id="UP000265520"/>
    </source>
</evidence>
<dbReference type="AlphaFoldDB" id="A0A392VKU3"/>
<reference evidence="2 3" key="1">
    <citation type="journal article" date="2018" name="Front. Plant Sci.">
        <title>Red Clover (Trifolium pratense) and Zigzag Clover (T. medium) - A Picture of Genomic Similarities and Differences.</title>
        <authorList>
            <person name="Dluhosova J."/>
            <person name="Istvanek J."/>
            <person name="Nedelnik J."/>
            <person name="Repkova J."/>
        </authorList>
    </citation>
    <scope>NUCLEOTIDE SEQUENCE [LARGE SCALE GENOMIC DNA]</scope>
    <source>
        <strain evidence="3">cv. 10/8</strain>
        <tissue evidence="2">Leaf</tissue>
    </source>
</reference>
<feature type="region of interest" description="Disordered" evidence="1">
    <location>
        <begin position="1"/>
        <end position="46"/>
    </location>
</feature>
<keyword evidence="3" id="KW-1185">Reference proteome</keyword>
<accession>A0A392VKU3</accession>
<dbReference type="EMBL" id="LXQA011166104">
    <property type="protein sequence ID" value="MCI87445.1"/>
    <property type="molecule type" value="Genomic_DNA"/>
</dbReference>
<sequence length="46" mass="4875">MLARLTQHTGAPCADTRSKSFTTHNDGGLRHGLARLAPMTATTPDP</sequence>
<evidence type="ECO:0000313" key="2">
    <source>
        <dbReference type="EMBL" id="MCI87445.1"/>
    </source>
</evidence>
<feature type="non-terminal residue" evidence="2">
    <location>
        <position position="46"/>
    </location>
</feature>
<proteinExistence type="predicted"/>
<protein>
    <submittedName>
        <fullName evidence="2">Uncharacterized protein</fullName>
    </submittedName>
</protein>
<name>A0A392VKU3_9FABA</name>